<sequence>MRHIQHLVPLALMGASLSCAVPAAAAALPPDAAEQSTPEEQRMDTANVEKTPRFEFWGDYRWLYGKARMELPSVHQQRDVFLSTRRFRIAPTAHLGGGWSVSGMLEDIRYDKDTIAGAHRNDHHLYLSRLYTEHENGHGAKIRAGRFIFTPIEGNVFDKRVEGVRWRYGDKSVGMTSIFYGRTVAPTGDKRKRGVILGYERNRAKWMGGAFYYDMETELPAVTRERAMKDPLALHNGIDHQRILELFAGYRFDRYRSIEVEYLHGCAETDLDRYDDEGHGYVATLRLRPSPDVEKAGDYGAWIAYYHQPRATYLHHAMDGDPTFFGRAGFRGWGARADIVLARGVALAVEGFDLRPARSGTSLFMGRTFDGARQKVLGMSLTAYF</sequence>
<dbReference type="SUPFAM" id="SSF56935">
    <property type="entry name" value="Porins"/>
    <property type="match status" value="1"/>
</dbReference>
<gene>
    <name evidence="2" type="ORF">HMPREF9334_00766</name>
</gene>
<dbReference type="EMBL" id="ACZM01000007">
    <property type="protein sequence ID" value="EHG21349.1"/>
    <property type="molecule type" value="Genomic_DNA"/>
</dbReference>
<dbReference type="HOGENOM" id="CLU_717451_0_0_9"/>
<dbReference type="eggNOG" id="ENOG5032RVY">
    <property type="taxonomic scope" value="Bacteria"/>
</dbReference>
<dbReference type="STRING" id="679201.HMPREF9334_00766"/>
<name>G5GNW2_9FIRM</name>
<dbReference type="PATRIC" id="fig|679201.3.peg.774"/>
<evidence type="ECO:0008006" key="4">
    <source>
        <dbReference type="Google" id="ProtNLM"/>
    </source>
</evidence>
<dbReference type="Proteomes" id="UP000004129">
    <property type="component" value="Unassembled WGS sequence"/>
</dbReference>
<keyword evidence="1" id="KW-0732">Signal</keyword>
<accession>G5GNW2</accession>
<dbReference type="PROSITE" id="PS51257">
    <property type="entry name" value="PROKAR_LIPOPROTEIN"/>
    <property type="match status" value="1"/>
</dbReference>
<keyword evidence="3" id="KW-1185">Reference proteome</keyword>
<comment type="caution">
    <text evidence="2">The sequence shown here is derived from an EMBL/GenBank/DDBJ whole genome shotgun (WGS) entry which is preliminary data.</text>
</comment>
<protein>
    <recommendedName>
        <fullName evidence="4">Alginate export domain-containing protein</fullName>
    </recommendedName>
</protein>
<dbReference type="AlphaFoldDB" id="G5GNW2"/>
<organism evidence="2 3">
    <name type="scientific">Selenomonas infelix ATCC 43532</name>
    <dbReference type="NCBI Taxonomy" id="679201"/>
    <lineage>
        <taxon>Bacteria</taxon>
        <taxon>Bacillati</taxon>
        <taxon>Bacillota</taxon>
        <taxon>Negativicutes</taxon>
        <taxon>Selenomonadales</taxon>
        <taxon>Selenomonadaceae</taxon>
        <taxon>Selenomonas</taxon>
    </lineage>
</organism>
<evidence type="ECO:0000313" key="3">
    <source>
        <dbReference type="Proteomes" id="UP000004129"/>
    </source>
</evidence>
<evidence type="ECO:0000313" key="2">
    <source>
        <dbReference type="EMBL" id="EHG21349.1"/>
    </source>
</evidence>
<evidence type="ECO:0000256" key="1">
    <source>
        <dbReference type="SAM" id="SignalP"/>
    </source>
</evidence>
<feature type="signal peptide" evidence="1">
    <location>
        <begin position="1"/>
        <end position="25"/>
    </location>
</feature>
<proteinExistence type="predicted"/>
<feature type="chain" id="PRO_5003477471" description="Alginate export domain-containing protein" evidence="1">
    <location>
        <begin position="26"/>
        <end position="385"/>
    </location>
</feature>
<reference evidence="2 3" key="1">
    <citation type="submission" date="2011-08" db="EMBL/GenBank/DDBJ databases">
        <title>The Genome Sequence of Selenomonas infelix ATCC 43532.</title>
        <authorList>
            <consortium name="The Broad Institute Genome Sequencing Platform"/>
            <person name="Earl A."/>
            <person name="Ward D."/>
            <person name="Feldgarden M."/>
            <person name="Gevers D."/>
            <person name="Izard J."/>
            <person name="Blanton J.M."/>
            <person name="Baranova O.V."/>
            <person name="Dewhirst F.E."/>
            <person name="Young S.K."/>
            <person name="Zeng Q."/>
            <person name="Gargeya S."/>
            <person name="Fitzgerald M."/>
            <person name="Haas B."/>
            <person name="Abouelleil A."/>
            <person name="Alvarado L."/>
            <person name="Arachchi H.M."/>
            <person name="Berlin A."/>
            <person name="Brown A."/>
            <person name="Chapman S.B."/>
            <person name="Chen Z."/>
            <person name="Dunbar C."/>
            <person name="Freedman E."/>
            <person name="Gearin G."/>
            <person name="Gellesch M."/>
            <person name="Goldberg J."/>
            <person name="Griggs A."/>
            <person name="Gujja S."/>
            <person name="Heiman D."/>
            <person name="Howarth C."/>
            <person name="Larson L."/>
            <person name="Lui A."/>
            <person name="MacDonald P.J.P."/>
            <person name="Montmayeur A."/>
            <person name="Murphy C."/>
            <person name="Neiman D."/>
            <person name="Pearson M."/>
            <person name="Priest M."/>
            <person name="Roberts A."/>
            <person name="Saif S."/>
            <person name="Shea T."/>
            <person name="Shenoy N."/>
            <person name="Sisk P."/>
            <person name="Stolte C."/>
            <person name="Sykes S."/>
            <person name="Wortman J."/>
            <person name="Nusbaum C."/>
            <person name="Birren B."/>
        </authorList>
    </citation>
    <scope>NUCLEOTIDE SEQUENCE [LARGE SCALE GENOMIC DNA]</scope>
    <source>
        <strain evidence="2 3">ATCC 43532</strain>
    </source>
</reference>